<proteinExistence type="predicted"/>
<name>A0A6S7CQH3_9BURK</name>
<accession>A0A6S7CQH3</accession>
<dbReference type="RefSeq" id="WP_175207090.1">
    <property type="nucleotide sequence ID" value="NZ_CADILG010000013.1"/>
</dbReference>
<dbReference type="Proteomes" id="UP000494117">
    <property type="component" value="Unassembled WGS sequence"/>
</dbReference>
<organism evidence="1 2">
    <name type="scientific">Achromobacter anxifer</name>
    <dbReference type="NCBI Taxonomy" id="1287737"/>
    <lineage>
        <taxon>Bacteria</taxon>
        <taxon>Pseudomonadati</taxon>
        <taxon>Pseudomonadota</taxon>
        <taxon>Betaproteobacteria</taxon>
        <taxon>Burkholderiales</taxon>
        <taxon>Alcaligenaceae</taxon>
        <taxon>Achromobacter</taxon>
    </lineage>
</organism>
<protein>
    <submittedName>
        <fullName evidence="1">Uncharacterized protein</fullName>
    </submittedName>
</protein>
<keyword evidence="2" id="KW-1185">Reference proteome</keyword>
<reference evidence="1 2" key="1">
    <citation type="submission" date="2020-04" db="EMBL/GenBank/DDBJ databases">
        <authorList>
            <person name="De Canck E."/>
        </authorList>
    </citation>
    <scope>NUCLEOTIDE SEQUENCE [LARGE SCALE GENOMIC DNA]</scope>
    <source>
        <strain evidence="1 2">LMG 26858</strain>
    </source>
</reference>
<dbReference type="EMBL" id="CADILG010000013">
    <property type="protein sequence ID" value="CAB3860678.1"/>
    <property type="molecule type" value="Genomic_DNA"/>
</dbReference>
<evidence type="ECO:0000313" key="2">
    <source>
        <dbReference type="Proteomes" id="UP000494117"/>
    </source>
</evidence>
<gene>
    <name evidence="1" type="ORF">LMG26858_02203</name>
</gene>
<sequence length="446" mass="47282">MSGPKVVVLVTREQMLEIADGLLKRLDKAIAAWITEGQGCGMLSDDEIAATWRRRAALAALVETSELVRLEKGVPDEIAFLRADTARRQQAAADKAEQAARRQRHTRHGAATVLGALEAKGIAVPAELGASLTRMRDGQLLDDADAVLARAFGLLTPEAAKTLSAAQESLARALGSAEPVMELQAWKAANAALDRDPAIARLDRHIGEAGVHLGQAEAAGYATRLVAVEQEANDARRRLLLDSLTLDLAAAIDAARKQRAARQALDELGAEMSAYATSEAAAFVEQVAQLDPAAATPAVMALVESGQALLAQVQQQQAAAARRRAILGGLAKLGYEVHEGMETAWADDGRVVVKKSSVPDYGVEVGGQTGRMQVRVVSTDANRDVSRDRDVESMWCGEFGQLQDLLAAQGDELRIERALGVGAVPLKVVAETEGMQGSASLARGMR</sequence>
<dbReference type="AlphaFoldDB" id="A0A6S7CQH3"/>
<evidence type="ECO:0000313" key="1">
    <source>
        <dbReference type="EMBL" id="CAB3860678.1"/>
    </source>
</evidence>